<reference evidence="2" key="1">
    <citation type="submission" date="2020-03" db="EMBL/GenBank/DDBJ databases">
        <title>The deep terrestrial virosphere.</title>
        <authorList>
            <person name="Holmfeldt K."/>
            <person name="Nilsson E."/>
            <person name="Simone D."/>
            <person name="Lopez-Fernandez M."/>
            <person name="Wu X."/>
            <person name="de Brujin I."/>
            <person name="Lundin D."/>
            <person name="Andersson A."/>
            <person name="Bertilsson S."/>
            <person name="Dopson M."/>
        </authorList>
    </citation>
    <scope>NUCLEOTIDE SEQUENCE</scope>
    <source>
        <strain evidence="1">MM171A00102</strain>
        <strain evidence="2">MM171B00096</strain>
    </source>
</reference>
<organism evidence="2">
    <name type="scientific">viral metagenome</name>
    <dbReference type="NCBI Taxonomy" id="1070528"/>
    <lineage>
        <taxon>unclassified sequences</taxon>
        <taxon>metagenomes</taxon>
        <taxon>organismal metagenomes</taxon>
    </lineage>
</organism>
<protein>
    <submittedName>
        <fullName evidence="2">Uncharacterized protein</fullName>
    </submittedName>
</protein>
<sequence length="55" mass="6101">MNIKSIAPGSNDRMRLLITKSAETFNGLADLVTCPVKKARFKAKARAIQQRAKEL</sequence>
<dbReference type="EMBL" id="MT143896">
    <property type="protein sequence ID" value="QJB05194.1"/>
    <property type="molecule type" value="Genomic_DNA"/>
</dbReference>
<name>A0A6M3MC66_9ZZZZ</name>
<evidence type="ECO:0000313" key="1">
    <source>
        <dbReference type="EMBL" id="QJB01454.1"/>
    </source>
</evidence>
<evidence type="ECO:0000313" key="2">
    <source>
        <dbReference type="EMBL" id="QJB05194.1"/>
    </source>
</evidence>
<dbReference type="AlphaFoldDB" id="A0A6M3MC66"/>
<proteinExistence type="predicted"/>
<gene>
    <name evidence="1" type="ORF">MM171A00102_0013</name>
    <name evidence="2" type="ORF">MM171B00096_0004</name>
</gene>
<dbReference type="EMBL" id="MT143709">
    <property type="protein sequence ID" value="QJB01454.1"/>
    <property type="molecule type" value="Genomic_DNA"/>
</dbReference>
<accession>A0A6M3MC66</accession>